<evidence type="ECO:0000313" key="9">
    <source>
        <dbReference type="EMBL" id="TPW74011.1"/>
    </source>
</evidence>
<dbReference type="EMBL" id="VHQG01000005">
    <property type="protein sequence ID" value="TPW74011.1"/>
    <property type="molecule type" value="Genomic_DNA"/>
</dbReference>
<evidence type="ECO:0000256" key="1">
    <source>
        <dbReference type="ARBA" id="ARBA00001917"/>
    </source>
</evidence>
<dbReference type="PIRSF" id="PIRSF000138">
    <property type="entry name" value="Al-hdrx_acd_dh"/>
    <property type="match status" value="1"/>
</dbReference>
<evidence type="ECO:0000256" key="5">
    <source>
        <dbReference type="ARBA" id="ARBA00024042"/>
    </source>
</evidence>
<keyword evidence="10" id="KW-1185">Reference proteome</keyword>
<comment type="caution">
    <text evidence="9">The sequence shown here is derived from an EMBL/GenBank/DDBJ whole genome shotgun (WGS) entry which is preliminary data.</text>
</comment>
<comment type="cofactor">
    <cofactor evidence="1">
        <name>FMN</name>
        <dbReference type="ChEBI" id="CHEBI:58210"/>
    </cofactor>
</comment>
<feature type="binding site" evidence="7">
    <location>
        <position position="201"/>
    </location>
    <ligand>
        <name>glyoxylate</name>
        <dbReference type="ChEBI" id="CHEBI:36655"/>
    </ligand>
</feature>
<feature type="binding site" evidence="7">
    <location>
        <position position="142"/>
    </location>
    <ligand>
        <name>FMN</name>
        <dbReference type="ChEBI" id="CHEBI:58210"/>
    </ligand>
</feature>
<dbReference type="AlphaFoldDB" id="A0A506XN59"/>
<dbReference type="Pfam" id="PF01070">
    <property type="entry name" value="FMN_dh"/>
    <property type="match status" value="1"/>
</dbReference>
<dbReference type="Proteomes" id="UP000316252">
    <property type="component" value="Unassembled WGS sequence"/>
</dbReference>
<protein>
    <submittedName>
        <fullName evidence="9">Alpha-hydroxy-acid oxidizing protein</fullName>
    </submittedName>
</protein>
<dbReference type="InterPro" id="IPR000262">
    <property type="entry name" value="FMN-dep_DH"/>
</dbReference>
<feature type="binding site" evidence="7">
    <location>
        <position position="60"/>
    </location>
    <ligand>
        <name>glyoxylate</name>
        <dbReference type="ChEBI" id="CHEBI:36655"/>
    </ligand>
</feature>
<dbReference type="PANTHER" id="PTHR10578">
    <property type="entry name" value="S -2-HYDROXY-ACID OXIDASE-RELATED"/>
    <property type="match status" value="1"/>
</dbReference>
<feature type="domain" description="FMN hydroxy acid dehydrogenase" evidence="8">
    <location>
        <begin position="34"/>
        <end position="412"/>
    </location>
</feature>
<feature type="binding site" evidence="7">
    <location>
        <position position="283"/>
    </location>
    <ligand>
        <name>FMN</name>
        <dbReference type="ChEBI" id="CHEBI:58210"/>
    </ligand>
</feature>
<dbReference type="InterPro" id="IPR012133">
    <property type="entry name" value="Alpha-hydoxy_acid_DH_FMN"/>
</dbReference>
<feature type="binding site" evidence="7">
    <location>
        <position position="164"/>
    </location>
    <ligand>
        <name>FMN</name>
        <dbReference type="ChEBI" id="CHEBI:58210"/>
    </ligand>
</feature>
<dbReference type="Gene3D" id="3.20.20.70">
    <property type="entry name" value="Aldolase class I"/>
    <property type="match status" value="1"/>
</dbReference>
<sequence length="438" mass="47654">MPKYPPLRRRIPQPSDIKPFLRMKSRRGLTRAERRVADAHTIDDLRRIAKRRTPAGPFHYVDGGAEGEISMRRAREAFDDLEFNPTILRDVSEVDTTTTVLGKPSALPFGFGPTGGTRMMYAAGEPAVARAAARAGIPYGLSTVGTTSIADFAAAAPGARHWFQMYLLSDRDRSLRMLADAAAHGFDTLVVTVDSAVVGNRLRDARYGMSYPPQLTPKTFLDASYRVEWWTNLLTTEPYRFTYEEPDLPRSQLTAVKGFTDSSVTFNDLAWIREAWTGPVVLKGIQTLDDAVRAADAGVEGIVLSNHGGRQLDRAIPPLHLLPAVAARVGDSTEVMLDTGVRTGADVVAAIALGARFVLLGRAYLYALMAGGEAGVDRAVQILRAEVRTTMALLGVTSIDELSPEHVTLISRYSRITSAPEPETAIAAPPRARKAGTR</sequence>
<keyword evidence="4" id="KW-0560">Oxidoreductase</keyword>
<feature type="binding site" evidence="7">
    <location>
        <position position="166"/>
    </location>
    <ligand>
        <name>glyoxylate</name>
        <dbReference type="ChEBI" id="CHEBI:36655"/>
    </ligand>
</feature>
<dbReference type="CDD" id="cd02809">
    <property type="entry name" value="alpha_hydroxyacid_oxid_FMN"/>
    <property type="match status" value="1"/>
</dbReference>
<keyword evidence="3 7" id="KW-0288">FMN</keyword>
<dbReference type="GO" id="GO:0016614">
    <property type="term" value="F:oxidoreductase activity, acting on CH-OH group of donors"/>
    <property type="evidence" value="ECO:0007669"/>
    <property type="project" value="UniProtKB-ARBA"/>
</dbReference>
<feature type="binding site" evidence="7">
    <location>
        <position position="192"/>
    </location>
    <ligand>
        <name>FMN</name>
        <dbReference type="ChEBI" id="CHEBI:58210"/>
    </ligand>
</feature>
<evidence type="ECO:0000256" key="2">
    <source>
        <dbReference type="ARBA" id="ARBA00022630"/>
    </source>
</evidence>
<gene>
    <name evidence="9" type="ORF">FJ657_15275</name>
</gene>
<feature type="binding site" evidence="7">
    <location>
        <begin position="338"/>
        <end position="342"/>
    </location>
    <ligand>
        <name>FMN</name>
        <dbReference type="ChEBI" id="CHEBI:58210"/>
    </ligand>
</feature>
<name>A0A506XN59_9MICO</name>
<feature type="binding site" evidence="7">
    <location>
        <begin position="113"/>
        <end position="115"/>
    </location>
    <ligand>
        <name>FMN</name>
        <dbReference type="ChEBI" id="CHEBI:58210"/>
    </ligand>
</feature>
<evidence type="ECO:0000256" key="6">
    <source>
        <dbReference type="PIRSR" id="PIRSR000138-1"/>
    </source>
</evidence>
<feature type="binding site" evidence="7">
    <location>
        <position position="310"/>
    </location>
    <ligand>
        <name>glyoxylate</name>
        <dbReference type="ChEBI" id="CHEBI:36655"/>
    </ligand>
</feature>
<dbReference type="PANTHER" id="PTHR10578:SF107">
    <property type="entry name" value="2-HYDROXYACID OXIDASE 1"/>
    <property type="match status" value="1"/>
</dbReference>
<dbReference type="InterPro" id="IPR008259">
    <property type="entry name" value="FMN_hydac_DH_AS"/>
</dbReference>
<dbReference type="PROSITE" id="PS51349">
    <property type="entry name" value="FMN_HYDROXY_ACID_DH_2"/>
    <property type="match status" value="1"/>
</dbReference>
<evidence type="ECO:0000313" key="10">
    <source>
        <dbReference type="Proteomes" id="UP000316252"/>
    </source>
</evidence>
<evidence type="ECO:0000256" key="3">
    <source>
        <dbReference type="ARBA" id="ARBA00022643"/>
    </source>
</evidence>
<comment type="similarity">
    <text evidence="5">Belongs to the FMN-dependent alpha-hydroxy acid dehydrogenase family.</text>
</comment>
<feature type="binding site" evidence="7">
    <location>
        <position position="305"/>
    </location>
    <ligand>
        <name>FMN</name>
        <dbReference type="ChEBI" id="CHEBI:58210"/>
    </ligand>
</feature>
<accession>A0A506XN59</accession>
<evidence type="ECO:0000256" key="7">
    <source>
        <dbReference type="PIRSR" id="PIRSR000138-2"/>
    </source>
</evidence>
<organism evidence="9 10">
    <name type="scientific">Schumannella soli</name>
    <dbReference type="NCBI Taxonomy" id="2590779"/>
    <lineage>
        <taxon>Bacteria</taxon>
        <taxon>Bacillati</taxon>
        <taxon>Actinomycetota</taxon>
        <taxon>Actinomycetes</taxon>
        <taxon>Micrococcales</taxon>
        <taxon>Microbacteriaceae</taxon>
        <taxon>Schumannella</taxon>
    </lineage>
</organism>
<dbReference type="RefSeq" id="WP_141164590.1">
    <property type="nucleotide sequence ID" value="NZ_VHQG01000005.1"/>
</dbReference>
<evidence type="ECO:0000256" key="4">
    <source>
        <dbReference type="ARBA" id="ARBA00023002"/>
    </source>
</evidence>
<dbReference type="PROSITE" id="PS00557">
    <property type="entry name" value="FMN_HYDROXY_ACID_DH_1"/>
    <property type="match status" value="1"/>
</dbReference>
<feature type="binding site" evidence="7">
    <location>
        <position position="307"/>
    </location>
    <ligand>
        <name>glyoxylate</name>
        <dbReference type="ChEBI" id="CHEBI:36655"/>
    </ligand>
</feature>
<dbReference type="InterPro" id="IPR013785">
    <property type="entry name" value="Aldolase_TIM"/>
</dbReference>
<dbReference type="FunFam" id="3.20.20.70:FF:000029">
    <property type="entry name" value="L-lactate dehydrogenase"/>
    <property type="match status" value="1"/>
</dbReference>
<keyword evidence="2 7" id="KW-0285">Flavoprotein</keyword>
<proteinExistence type="inferred from homology"/>
<reference evidence="9 10" key="1">
    <citation type="submission" date="2019-06" db="EMBL/GenBank/DDBJ databases">
        <authorList>
            <person name="Li F."/>
        </authorList>
    </citation>
    <scope>NUCLEOTIDE SEQUENCE [LARGE SCALE GENOMIC DNA]</scope>
    <source>
        <strain evidence="9 10">10F1D-1</strain>
    </source>
</reference>
<dbReference type="SUPFAM" id="SSF51395">
    <property type="entry name" value="FMN-linked oxidoreductases"/>
    <property type="match status" value="1"/>
</dbReference>
<evidence type="ECO:0000259" key="8">
    <source>
        <dbReference type="PROSITE" id="PS51349"/>
    </source>
</evidence>
<dbReference type="InterPro" id="IPR037396">
    <property type="entry name" value="FMN_HAD"/>
</dbReference>
<dbReference type="OrthoDB" id="9770452at2"/>
<feature type="active site" description="Proton acceptor" evidence="6">
    <location>
        <position position="307"/>
    </location>
</feature>
<feature type="binding site" evidence="7">
    <location>
        <begin position="361"/>
        <end position="362"/>
    </location>
    <ligand>
        <name>FMN</name>
        <dbReference type="ChEBI" id="CHEBI:58210"/>
    </ligand>
</feature>
<dbReference type="GO" id="GO:0010181">
    <property type="term" value="F:FMN binding"/>
    <property type="evidence" value="ECO:0007669"/>
    <property type="project" value="InterPro"/>
</dbReference>